<reference evidence="1 2" key="1">
    <citation type="journal article" date="2018" name="New Phytol.">
        <title>Phylogenomics of Endogonaceae and evolution of mycorrhizas within Mucoromycota.</title>
        <authorList>
            <person name="Chang Y."/>
            <person name="Desiro A."/>
            <person name="Na H."/>
            <person name="Sandor L."/>
            <person name="Lipzen A."/>
            <person name="Clum A."/>
            <person name="Barry K."/>
            <person name="Grigoriev I.V."/>
            <person name="Martin F.M."/>
            <person name="Stajich J.E."/>
            <person name="Smith M.E."/>
            <person name="Bonito G."/>
            <person name="Spatafora J.W."/>
        </authorList>
    </citation>
    <scope>NUCLEOTIDE SEQUENCE [LARGE SCALE GENOMIC DNA]</scope>
    <source>
        <strain evidence="1 2">AD002</strain>
    </source>
</reference>
<proteinExistence type="predicted"/>
<name>A0A433QZK8_9FUNG</name>
<organism evidence="1 2">
    <name type="scientific">Jimgerdemannia flammicorona</name>
    <dbReference type="NCBI Taxonomy" id="994334"/>
    <lineage>
        <taxon>Eukaryota</taxon>
        <taxon>Fungi</taxon>
        <taxon>Fungi incertae sedis</taxon>
        <taxon>Mucoromycota</taxon>
        <taxon>Mucoromycotina</taxon>
        <taxon>Endogonomycetes</taxon>
        <taxon>Endogonales</taxon>
        <taxon>Endogonaceae</taxon>
        <taxon>Jimgerdemannia</taxon>
    </lineage>
</organism>
<protein>
    <submittedName>
        <fullName evidence="1">Uncharacterized protein</fullName>
    </submittedName>
</protein>
<keyword evidence="2" id="KW-1185">Reference proteome</keyword>
<dbReference type="Proteomes" id="UP000274822">
    <property type="component" value="Unassembled WGS sequence"/>
</dbReference>
<sequence length="92" mass="10844">MSDTKLAYFNNAPPEQWSILGYYQFRRQQSDFSGIFRWENGLLKKALEAIIRNSENDFKVERAQGMLNNLKWRVDDFPRLGRTPLSCLVDDL</sequence>
<gene>
    <name evidence="1" type="ORF">BC938DRAFT_474682</name>
</gene>
<dbReference type="EMBL" id="RBNJ01000187">
    <property type="protein sequence ID" value="RUS35181.1"/>
    <property type="molecule type" value="Genomic_DNA"/>
</dbReference>
<dbReference type="AlphaFoldDB" id="A0A433QZK8"/>
<evidence type="ECO:0000313" key="2">
    <source>
        <dbReference type="Proteomes" id="UP000274822"/>
    </source>
</evidence>
<accession>A0A433QZK8</accession>
<comment type="caution">
    <text evidence="1">The sequence shown here is derived from an EMBL/GenBank/DDBJ whole genome shotgun (WGS) entry which is preliminary data.</text>
</comment>
<evidence type="ECO:0000313" key="1">
    <source>
        <dbReference type="EMBL" id="RUS35181.1"/>
    </source>
</evidence>